<dbReference type="AlphaFoldDB" id="A0A1Y2HU71"/>
<evidence type="ECO:0000256" key="1">
    <source>
        <dbReference type="SAM" id="Coils"/>
    </source>
</evidence>
<dbReference type="STRING" id="765915.A0A1Y2HU71"/>
<dbReference type="PROSITE" id="PS50172">
    <property type="entry name" value="BRCT"/>
    <property type="match status" value="1"/>
</dbReference>
<gene>
    <name evidence="4" type="ORF">BCR44DRAFT_1016083</name>
</gene>
<feature type="region of interest" description="Disordered" evidence="2">
    <location>
        <begin position="402"/>
        <end position="422"/>
    </location>
</feature>
<dbReference type="SUPFAM" id="SSF52113">
    <property type="entry name" value="BRCT domain"/>
    <property type="match status" value="1"/>
</dbReference>
<keyword evidence="1" id="KW-0175">Coiled coil</keyword>
<feature type="domain" description="BRCT" evidence="3">
    <location>
        <begin position="472"/>
        <end position="572"/>
    </location>
</feature>
<reference evidence="4 5" key="1">
    <citation type="submission" date="2016-07" db="EMBL/GenBank/DDBJ databases">
        <title>Pervasive Adenine N6-methylation of Active Genes in Fungi.</title>
        <authorList>
            <consortium name="DOE Joint Genome Institute"/>
            <person name="Mondo S.J."/>
            <person name="Dannebaum R.O."/>
            <person name="Kuo R.C."/>
            <person name="Labutti K."/>
            <person name="Haridas S."/>
            <person name="Kuo A."/>
            <person name="Salamov A."/>
            <person name="Ahrendt S.R."/>
            <person name="Lipzen A."/>
            <person name="Sullivan W."/>
            <person name="Andreopoulos W.B."/>
            <person name="Clum A."/>
            <person name="Lindquist E."/>
            <person name="Daum C."/>
            <person name="Ramamoorthy G.K."/>
            <person name="Gryganskyi A."/>
            <person name="Culley D."/>
            <person name="Magnuson J.K."/>
            <person name="James T.Y."/>
            <person name="O'Malley M.A."/>
            <person name="Stajich J.E."/>
            <person name="Spatafora J.W."/>
            <person name="Visel A."/>
            <person name="Grigoriev I.V."/>
        </authorList>
    </citation>
    <scope>NUCLEOTIDE SEQUENCE [LARGE SCALE GENOMIC DNA]</scope>
    <source>
        <strain evidence="4 5">PL171</strain>
    </source>
</reference>
<dbReference type="Proteomes" id="UP000193411">
    <property type="component" value="Unassembled WGS sequence"/>
</dbReference>
<accession>A0A1Y2HU71</accession>
<dbReference type="SUPFAM" id="SSF57997">
    <property type="entry name" value="Tropomyosin"/>
    <property type="match status" value="1"/>
</dbReference>
<dbReference type="PANTHER" id="PTHR23159">
    <property type="entry name" value="CENTROSOMAL PROTEIN 2"/>
    <property type="match status" value="1"/>
</dbReference>
<dbReference type="OrthoDB" id="2384350at2759"/>
<dbReference type="Gene3D" id="3.40.50.10190">
    <property type="entry name" value="BRCT domain"/>
    <property type="match status" value="1"/>
</dbReference>
<protein>
    <recommendedName>
        <fullName evidence="3">BRCT domain-containing protein</fullName>
    </recommendedName>
</protein>
<dbReference type="EMBL" id="MCFL01000010">
    <property type="protein sequence ID" value="ORZ38049.1"/>
    <property type="molecule type" value="Genomic_DNA"/>
</dbReference>
<dbReference type="InterPro" id="IPR036420">
    <property type="entry name" value="BRCT_dom_sf"/>
</dbReference>
<comment type="caution">
    <text evidence="4">The sequence shown here is derived from an EMBL/GenBank/DDBJ whole genome shotgun (WGS) entry which is preliminary data.</text>
</comment>
<organism evidence="4 5">
    <name type="scientific">Catenaria anguillulae PL171</name>
    <dbReference type="NCBI Taxonomy" id="765915"/>
    <lineage>
        <taxon>Eukaryota</taxon>
        <taxon>Fungi</taxon>
        <taxon>Fungi incertae sedis</taxon>
        <taxon>Blastocladiomycota</taxon>
        <taxon>Blastocladiomycetes</taxon>
        <taxon>Blastocladiales</taxon>
        <taxon>Catenariaceae</taxon>
        <taxon>Catenaria</taxon>
    </lineage>
</organism>
<proteinExistence type="predicted"/>
<name>A0A1Y2HU71_9FUNG</name>
<keyword evidence="5" id="KW-1185">Reference proteome</keyword>
<feature type="compositionally biased region" description="Low complexity" evidence="2">
    <location>
        <begin position="412"/>
        <end position="422"/>
    </location>
</feature>
<dbReference type="Gene3D" id="1.10.287.1490">
    <property type="match status" value="1"/>
</dbReference>
<sequence>MQQAKQTHKQEIDALQQARDALADLVTNATDELAAKEAEADELQAAIESAADRLAAYEQAEAQWDGIKNELEQQVRALQDQVGEKAAEVEVMREEVERMKELVAERDVQIQEYESTLVALEEEGKELRAKVDSLESENTTTKAKLTTTESDLSAARASLNDMESRCGQLESTLQEKEAYIRNANHEIETLAQAREDMEGELIRVTEAVNDLEIERSRLQARVDELQKMGASHVETVEVLSNQVDEERCKRERVEQELKAAGDQLKKVQTELDAAKSTVPTNHGSSSDQPAGALLAAKDKQIASLQAELEAIKRKNTPFLVPKTKGPSSVMSTSSQLYSTMERLGIKRKANAMTAADAANRSVIGARDSAVGASAGFRTPDLHVSGGPTSGAMAAASSLLPNKRPRLDTANPSSSSHHALASASMLASRRSQLGIRGVSSGSNMLGPNDSASVVGRSESVIGGGGAARMSRPSSNGLRKSTVVTFSGFRESLAEYQPVLKEQLVKVIEELGGGVVLGNDEFDVAVTHVVTPVNSRTFKTLAAALCHKWLVFDVNWVHESAKVGKFIEANKYGVRYFAAPFKSKSVCVTAAFREENHLRPFRIENAIRLVETYGKGSITADPEKCDMVLTTTTDKREYRAKRLDWTSFIKLIMPDESFTPKVSSS</sequence>
<evidence type="ECO:0000313" key="4">
    <source>
        <dbReference type="EMBL" id="ORZ38049.1"/>
    </source>
</evidence>
<dbReference type="InterPro" id="IPR001357">
    <property type="entry name" value="BRCT_dom"/>
</dbReference>
<feature type="coiled-coil region" evidence="1">
    <location>
        <begin position="1"/>
        <end position="314"/>
    </location>
</feature>
<evidence type="ECO:0000313" key="5">
    <source>
        <dbReference type="Proteomes" id="UP000193411"/>
    </source>
</evidence>
<evidence type="ECO:0000256" key="2">
    <source>
        <dbReference type="SAM" id="MobiDB-lite"/>
    </source>
</evidence>
<dbReference type="PANTHER" id="PTHR23159:SF66">
    <property type="entry name" value="OS04G0158400 PROTEIN"/>
    <property type="match status" value="1"/>
</dbReference>
<evidence type="ECO:0000259" key="3">
    <source>
        <dbReference type="PROSITE" id="PS50172"/>
    </source>
</evidence>